<protein>
    <recommendedName>
        <fullName evidence="3">DJ-1/PfpI domain-containing protein</fullName>
    </recommendedName>
</protein>
<dbReference type="Gene3D" id="3.40.50.880">
    <property type="match status" value="1"/>
</dbReference>
<dbReference type="SUPFAM" id="SSF52317">
    <property type="entry name" value="Class I glutamine amidotransferase-like"/>
    <property type="match status" value="1"/>
</dbReference>
<dbReference type="PANTHER" id="PTHR43130">
    <property type="entry name" value="ARAC-FAMILY TRANSCRIPTIONAL REGULATOR"/>
    <property type="match status" value="1"/>
</dbReference>
<evidence type="ECO:0000313" key="1">
    <source>
        <dbReference type="EMBL" id="MEA5519081.1"/>
    </source>
</evidence>
<gene>
    <name evidence="1" type="ORF">VB854_08975</name>
</gene>
<dbReference type="EMBL" id="JAYGHT010000021">
    <property type="protein sequence ID" value="MEA5519081.1"/>
    <property type="molecule type" value="Genomic_DNA"/>
</dbReference>
<name>A0ABU5TWP1_9CYAN</name>
<dbReference type="RefSeq" id="WP_323218656.1">
    <property type="nucleotide sequence ID" value="NZ_JAYGHT010000021.1"/>
</dbReference>
<accession>A0ABU5TWP1</accession>
<evidence type="ECO:0000313" key="2">
    <source>
        <dbReference type="Proteomes" id="UP001301728"/>
    </source>
</evidence>
<evidence type="ECO:0008006" key="3">
    <source>
        <dbReference type="Google" id="ProtNLM"/>
    </source>
</evidence>
<comment type="caution">
    <text evidence="1">The sequence shown here is derived from an EMBL/GenBank/DDBJ whole genome shotgun (WGS) entry which is preliminary data.</text>
</comment>
<dbReference type="Proteomes" id="UP001301728">
    <property type="component" value="Unassembled WGS sequence"/>
</dbReference>
<reference evidence="1 2" key="1">
    <citation type="submission" date="2023-12" db="EMBL/GenBank/DDBJ databases">
        <title>Baltic Sea Cyanobacteria.</title>
        <authorList>
            <person name="Delbaje E."/>
            <person name="Fewer D.P."/>
            <person name="Shishido T.K."/>
        </authorList>
    </citation>
    <scope>NUCLEOTIDE SEQUENCE [LARGE SCALE GENOMIC DNA]</scope>
    <source>
        <strain evidence="1 2">CCNP 1315</strain>
    </source>
</reference>
<sequence length="68" mass="7640">MPNSRIDERVVVDRDRITGGGVTAGIDFGLVVVCQLCGVEVAQMIQLLLQYDPQPPSMQVLQKWRERN</sequence>
<organism evidence="1 2">
    <name type="scientific">Limnoraphis robusta CCNP1315</name>
    <dbReference type="NCBI Taxonomy" id="3110306"/>
    <lineage>
        <taxon>Bacteria</taxon>
        <taxon>Bacillati</taxon>
        <taxon>Cyanobacteriota</taxon>
        <taxon>Cyanophyceae</taxon>
        <taxon>Oscillatoriophycideae</taxon>
        <taxon>Oscillatoriales</taxon>
        <taxon>Sirenicapillariaceae</taxon>
        <taxon>Limnoraphis</taxon>
    </lineage>
</organism>
<dbReference type="InterPro" id="IPR052158">
    <property type="entry name" value="INH-QAR"/>
</dbReference>
<dbReference type="PANTHER" id="PTHR43130:SF2">
    <property type="entry name" value="DJ-1_PFPI DOMAIN-CONTAINING PROTEIN"/>
    <property type="match status" value="1"/>
</dbReference>
<proteinExistence type="predicted"/>
<dbReference type="InterPro" id="IPR029062">
    <property type="entry name" value="Class_I_gatase-like"/>
</dbReference>
<keyword evidence="2" id="KW-1185">Reference proteome</keyword>